<dbReference type="Gene3D" id="3.40.50.200">
    <property type="entry name" value="Peptidase S8/S53 domain"/>
    <property type="match status" value="1"/>
</dbReference>
<dbReference type="PANTHER" id="PTHR43806:SF11">
    <property type="entry name" value="CEREVISIN-RELATED"/>
    <property type="match status" value="1"/>
</dbReference>
<evidence type="ECO:0000256" key="1">
    <source>
        <dbReference type="ARBA" id="ARBA00011073"/>
    </source>
</evidence>
<dbReference type="EMBL" id="JACXLC010000001">
    <property type="protein sequence ID" value="MBD2840912.1"/>
    <property type="molecule type" value="Genomic_DNA"/>
</dbReference>
<evidence type="ECO:0000256" key="6">
    <source>
        <dbReference type="PROSITE-ProRule" id="PRU01240"/>
    </source>
</evidence>
<dbReference type="Proteomes" id="UP000635384">
    <property type="component" value="Unassembled WGS sequence"/>
</dbReference>
<dbReference type="InterPro" id="IPR023827">
    <property type="entry name" value="Peptidase_S8_Asp-AS"/>
</dbReference>
<evidence type="ECO:0000256" key="2">
    <source>
        <dbReference type="ARBA" id="ARBA00022670"/>
    </source>
</evidence>
<evidence type="ECO:0000259" key="9">
    <source>
        <dbReference type="Pfam" id="PF00082"/>
    </source>
</evidence>
<feature type="active site" description="Charge relay system" evidence="6">
    <location>
        <position position="337"/>
    </location>
</feature>
<reference evidence="10 11" key="1">
    <citation type="submission" date="2020-09" db="EMBL/GenBank/DDBJ databases">
        <authorList>
            <person name="Yoon J.-W."/>
        </authorList>
    </citation>
    <scope>NUCLEOTIDE SEQUENCE [LARGE SCALE GENOMIC DNA]</scope>
    <source>
        <strain evidence="10 11">KMU-140</strain>
    </source>
</reference>
<dbReference type="InterPro" id="IPR034061">
    <property type="entry name" value="Peptidases_S8_Autotransporter"/>
</dbReference>
<evidence type="ECO:0000256" key="5">
    <source>
        <dbReference type="ARBA" id="ARBA00022825"/>
    </source>
</evidence>
<dbReference type="InterPro" id="IPR000209">
    <property type="entry name" value="Peptidase_S8/S53_dom"/>
</dbReference>
<dbReference type="InterPro" id="IPR050131">
    <property type="entry name" value="Peptidase_S8_subtilisin-like"/>
</dbReference>
<feature type="active site" description="Charge relay system" evidence="6">
    <location>
        <position position="143"/>
    </location>
</feature>
<dbReference type="InterPro" id="IPR023828">
    <property type="entry name" value="Peptidase_S8_Ser-AS"/>
</dbReference>
<sequence length="806" mass="82546">MQNPLNASVARKPEPPLRITKVCAGKLVASAALCVLLSACGGGGPSSSTPIASLPPPPPPPPPASPPPPPPPVSFDTAEVRRSDGPVFHGADTAWREGATGDGEIIAVIDTGIDSDSPEFAGRIDPRSVDVVANRGINPLDDHGTNVALVAAAALNNTGVVGTAFDADILAVRADEPGSCGTDTPDDPTLGCNFRNTDIAAGINLAVDAGATVVNLSLGGGPASQDILDAVARAANAGVVVVVAAGNGGDGSNPSIDPDQPDPFASGIQQAGGGNVIIVGSVDDQGEISDFSNRAGHFSSSFIAALGERICCVYEDGQIFVETIDGEQFVTLFSGTSFAAPQVAGAVAILAQAFPNLTGSEIVEILLETARDAGEAGLDSVFGSGILDIAAAFEPSGTTTVAGSTNILAPGESFALGSPAMGDALTFVSIDTVVLDRYQRAYDAELGHDAANAAQVQRLRRAVETGGISRSAGGEGLSFAVTIAEGERGGGLGWSSELQLTPEEAQGARMLAASVAARIAPDMQLGFGITQSARGLVGQLQGQSRPAFAIAPRAGADTGFLASSDVSFAARREIGAWGLTFAAESGRAWLGDNRRSTDVVYGVRERRRTNSFSLAADRAFGTTETAIGLTWLSENDTLLGGHFNSVLGLQGADTLYLDADIAQRLGRNWRAGAAFRRGVTQPRGGALIGAGSRIDTDAWSIDLVRLSTLAAGDTLGIRVSQPLRVSGGGLNLDLPVAYDYASETPIIGRQTLLLSPEGREIMGELTWGGPLLFGYARASAFYRREPGHFAAAPDDMGALVTFSASF</sequence>
<evidence type="ECO:0000256" key="8">
    <source>
        <dbReference type="SAM" id="MobiDB-lite"/>
    </source>
</evidence>
<dbReference type="PROSITE" id="PS00138">
    <property type="entry name" value="SUBTILASE_SER"/>
    <property type="match status" value="1"/>
</dbReference>
<dbReference type="InterPro" id="IPR036852">
    <property type="entry name" value="Peptidase_S8/S53_dom_sf"/>
</dbReference>
<keyword evidence="3" id="KW-0732">Signal</keyword>
<evidence type="ECO:0000313" key="10">
    <source>
        <dbReference type="EMBL" id="MBD2840912.1"/>
    </source>
</evidence>
<dbReference type="Pfam" id="PF00082">
    <property type="entry name" value="Peptidase_S8"/>
    <property type="match status" value="1"/>
</dbReference>
<keyword evidence="4 6" id="KW-0378">Hydrolase</keyword>
<comment type="similarity">
    <text evidence="1 6 7">Belongs to the peptidase S8 family.</text>
</comment>
<dbReference type="InterPro" id="IPR015500">
    <property type="entry name" value="Peptidase_S8_subtilisin-rel"/>
</dbReference>
<feature type="compositionally biased region" description="Pro residues" evidence="8">
    <location>
        <begin position="53"/>
        <end position="73"/>
    </location>
</feature>
<evidence type="ECO:0000313" key="11">
    <source>
        <dbReference type="Proteomes" id="UP000635384"/>
    </source>
</evidence>
<comment type="caution">
    <text evidence="10">The sequence shown here is derived from an EMBL/GenBank/DDBJ whole genome shotgun (WGS) entry which is preliminary data.</text>
</comment>
<dbReference type="PROSITE" id="PS51892">
    <property type="entry name" value="SUBTILASE"/>
    <property type="match status" value="1"/>
</dbReference>
<feature type="active site" description="Charge relay system" evidence="6">
    <location>
        <position position="110"/>
    </location>
</feature>
<dbReference type="PANTHER" id="PTHR43806">
    <property type="entry name" value="PEPTIDASE S8"/>
    <property type="match status" value="1"/>
</dbReference>
<evidence type="ECO:0000256" key="4">
    <source>
        <dbReference type="ARBA" id="ARBA00022801"/>
    </source>
</evidence>
<keyword evidence="2 6" id="KW-0645">Protease</keyword>
<gene>
    <name evidence="10" type="ORF">IB285_01435</name>
</gene>
<dbReference type="CDD" id="cd04848">
    <property type="entry name" value="Peptidases_S8_Autotransporter_serine_protease_like"/>
    <property type="match status" value="1"/>
</dbReference>
<dbReference type="SUPFAM" id="SSF52743">
    <property type="entry name" value="Subtilisin-like"/>
    <property type="match status" value="1"/>
</dbReference>
<evidence type="ECO:0000256" key="7">
    <source>
        <dbReference type="RuleBase" id="RU003355"/>
    </source>
</evidence>
<keyword evidence="5 6" id="KW-0720">Serine protease</keyword>
<dbReference type="PRINTS" id="PR00723">
    <property type="entry name" value="SUBTILISIN"/>
</dbReference>
<proteinExistence type="inferred from homology"/>
<keyword evidence="11" id="KW-1185">Reference proteome</keyword>
<feature type="domain" description="Peptidase S8/S53" evidence="9">
    <location>
        <begin position="101"/>
        <end position="385"/>
    </location>
</feature>
<feature type="region of interest" description="Disordered" evidence="8">
    <location>
        <begin position="43"/>
        <end position="75"/>
    </location>
</feature>
<evidence type="ECO:0000256" key="3">
    <source>
        <dbReference type="ARBA" id="ARBA00022729"/>
    </source>
</evidence>
<protein>
    <submittedName>
        <fullName evidence="10">S8 family serine peptidase</fullName>
    </submittedName>
</protein>
<accession>A0ABR8KRN9</accession>
<organism evidence="10 11">
    <name type="scientific">Erythrobacter rubeus</name>
    <dbReference type="NCBI Taxonomy" id="2760803"/>
    <lineage>
        <taxon>Bacteria</taxon>
        <taxon>Pseudomonadati</taxon>
        <taxon>Pseudomonadota</taxon>
        <taxon>Alphaproteobacteria</taxon>
        <taxon>Sphingomonadales</taxon>
        <taxon>Erythrobacteraceae</taxon>
        <taxon>Erythrobacter/Porphyrobacter group</taxon>
        <taxon>Erythrobacter</taxon>
    </lineage>
</organism>
<name>A0ABR8KRN9_9SPHN</name>
<dbReference type="PROSITE" id="PS00136">
    <property type="entry name" value="SUBTILASE_ASP"/>
    <property type="match status" value="1"/>
</dbReference>